<dbReference type="InterPro" id="IPR011701">
    <property type="entry name" value="MFS"/>
</dbReference>
<dbReference type="PANTHER" id="PTHR23520">
    <property type="entry name" value="TRANSPORTER, PUTATIVE (AFU_ORTHOLOGUE AFUA_3G04000)-RELATED"/>
    <property type="match status" value="1"/>
</dbReference>
<dbReference type="GO" id="GO:0022857">
    <property type="term" value="F:transmembrane transporter activity"/>
    <property type="evidence" value="ECO:0007669"/>
    <property type="project" value="InterPro"/>
</dbReference>
<feature type="transmembrane region" description="Helical" evidence="3">
    <location>
        <begin position="93"/>
        <end position="126"/>
    </location>
</feature>
<dbReference type="RefSeq" id="XP_033585449.1">
    <property type="nucleotide sequence ID" value="XM_033734966.1"/>
</dbReference>
<evidence type="ECO:0000313" key="6">
    <source>
        <dbReference type="Proteomes" id="UP000799767"/>
    </source>
</evidence>
<feature type="compositionally biased region" description="Low complexity" evidence="2">
    <location>
        <begin position="224"/>
        <end position="234"/>
    </location>
</feature>
<gene>
    <name evidence="5" type="ORF">BDY17DRAFT_305981</name>
</gene>
<feature type="transmembrane region" description="Helical" evidence="3">
    <location>
        <begin position="194"/>
        <end position="214"/>
    </location>
</feature>
<evidence type="ECO:0000259" key="4">
    <source>
        <dbReference type="PROSITE" id="PS50850"/>
    </source>
</evidence>
<feature type="region of interest" description="Disordered" evidence="2">
    <location>
        <begin position="224"/>
        <end position="282"/>
    </location>
</feature>
<evidence type="ECO:0000313" key="5">
    <source>
        <dbReference type="EMBL" id="KAF2478879.1"/>
    </source>
</evidence>
<dbReference type="SUPFAM" id="SSF103473">
    <property type="entry name" value="MFS general substrate transporter"/>
    <property type="match status" value="1"/>
</dbReference>
<feature type="domain" description="Major facilitator superfamily (MFS) profile" evidence="4">
    <location>
        <begin position="27"/>
        <end position="468"/>
    </location>
</feature>
<dbReference type="Proteomes" id="UP000799767">
    <property type="component" value="Unassembled WGS sequence"/>
</dbReference>
<dbReference type="GO" id="GO:0000329">
    <property type="term" value="C:fungal-type vacuole membrane"/>
    <property type="evidence" value="ECO:0007669"/>
    <property type="project" value="TreeGrafter"/>
</dbReference>
<evidence type="ECO:0000256" key="2">
    <source>
        <dbReference type="SAM" id="MobiDB-lite"/>
    </source>
</evidence>
<dbReference type="GeneID" id="54475968"/>
<dbReference type="EMBL" id="MU001643">
    <property type="protein sequence ID" value="KAF2478879.1"/>
    <property type="molecule type" value="Genomic_DNA"/>
</dbReference>
<dbReference type="PANTHER" id="PTHR23520:SF5">
    <property type="entry name" value="TRANSPORTER, PUTATIVE (AFU_ORTHOLOGUE AFUA_3G04000)-RELATED"/>
    <property type="match status" value="1"/>
</dbReference>
<keyword evidence="6" id="KW-1185">Reference proteome</keyword>
<dbReference type="InterPro" id="IPR036259">
    <property type="entry name" value="MFS_trans_sf"/>
</dbReference>
<keyword evidence="3" id="KW-1133">Transmembrane helix</keyword>
<dbReference type="OrthoDB" id="10027823at2759"/>
<feature type="compositionally biased region" description="Acidic residues" evidence="2">
    <location>
        <begin position="492"/>
        <end position="507"/>
    </location>
</feature>
<feature type="transmembrane region" description="Helical" evidence="3">
    <location>
        <begin position="63"/>
        <end position="84"/>
    </location>
</feature>
<accession>A0A6A6PFW9</accession>
<proteinExistence type="predicted"/>
<feature type="transmembrane region" description="Helical" evidence="3">
    <location>
        <begin position="326"/>
        <end position="346"/>
    </location>
</feature>
<feature type="transmembrane region" description="Helical" evidence="3">
    <location>
        <begin position="366"/>
        <end position="386"/>
    </location>
</feature>
<feature type="transmembrane region" description="Helical" evidence="3">
    <location>
        <begin position="36"/>
        <end position="57"/>
    </location>
</feature>
<protein>
    <submittedName>
        <fullName evidence="5">Major facilitator superfamily domain-containing protein</fullName>
    </submittedName>
</protein>
<organism evidence="5 6">
    <name type="scientific">Neohortaea acidophila</name>
    <dbReference type="NCBI Taxonomy" id="245834"/>
    <lineage>
        <taxon>Eukaryota</taxon>
        <taxon>Fungi</taxon>
        <taxon>Dikarya</taxon>
        <taxon>Ascomycota</taxon>
        <taxon>Pezizomycotina</taxon>
        <taxon>Dothideomycetes</taxon>
        <taxon>Dothideomycetidae</taxon>
        <taxon>Mycosphaerellales</taxon>
        <taxon>Teratosphaeriaceae</taxon>
        <taxon>Neohortaea</taxon>
    </lineage>
</organism>
<feature type="compositionally biased region" description="Low complexity" evidence="2">
    <location>
        <begin position="256"/>
        <end position="265"/>
    </location>
</feature>
<dbReference type="Pfam" id="PF07690">
    <property type="entry name" value="MFS_1"/>
    <property type="match status" value="2"/>
</dbReference>
<dbReference type="AlphaFoldDB" id="A0A6A6PFW9"/>
<dbReference type="PROSITE" id="PS50850">
    <property type="entry name" value="MFS"/>
    <property type="match status" value="1"/>
</dbReference>
<keyword evidence="3" id="KW-0812">Transmembrane</keyword>
<reference evidence="5" key="1">
    <citation type="journal article" date="2020" name="Stud. Mycol.">
        <title>101 Dothideomycetes genomes: a test case for predicting lifestyles and emergence of pathogens.</title>
        <authorList>
            <person name="Haridas S."/>
            <person name="Albert R."/>
            <person name="Binder M."/>
            <person name="Bloem J."/>
            <person name="Labutti K."/>
            <person name="Salamov A."/>
            <person name="Andreopoulos B."/>
            <person name="Baker S."/>
            <person name="Barry K."/>
            <person name="Bills G."/>
            <person name="Bluhm B."/>
            <person name="Cannon C."/>
            <person name="Castanera R."/>
            <person name="Culley D."/>
            <person name="Daum C."/>
            <person name="Ezra D."/>
            <person name="Gonzalez J."/>
            <person name="Henrissat B."/>
            <person name="Kuo A."/>
            <person name="Liang C."/>
            <person name="Lipzen A."/>
            <person name="Lutzoni F."/>
            <person name="Magnuson J."/>
            <person name="Mondo S."/>
            <person name="Nolan M."/>
            <person name="Ohm R."/>
            <person name="Pangilinan J."/>
            <person name="Park H.-J."/>
            <person name="Ramirez L."/>
            <person name="Alfaro M."/>
            <person name="Sun H."/>
            <person name="Tritt A."/>
            <person name="Yoshinaga Y."/>
            <person name="Zwiers L.-H."/>
            <person name="Turgeon B."/>
            <person name="Goodwin S."/>
            <person name="Spatafora J."/>
            <person name="Crous P."/>
            <person name="Grigoriev I."/>
        </authorList>
    </citation>
    <scope>NUCLEOTIDE SEQUENCE</scope>
    <source>
        <strain evidence="5">CBS 113389</strain>
    </source>
</reference>
<evidence type="ECO:0000256" key="1">
    <source>
        <dbReference type="ARBA" id="ARBA00004141"/>
    </source>
</evidence>
<feature type="transmembrane region" description="Helical" evidence="3">
    <location>
        <begin position="157"/>
        <end position="182"/>
    </location>
</feature>
<keyword evidence="3" id="KW-0472">Membrane</keyword>
<dbReference type="Gene3D" id="1.20.1250.20">
    <property type="entry name" value="MFS general substrate transporter like domains"/>
    <property type="match status" value="2"/>
</dbReference>
<feature type="transmembrane region" description="Helical" evidence="3">
    <location>
        <begin position="289"/>
        <end position="314"/>
    </location>
</feature>
<comment type="subcellular location">
    <subcellularLocation>
        <location evidence="1">Membrane</location>
        <topology evidence="1">Multi-pass membrane protein</topology>
    </subcellularLocation>
</comment>
<name>A0A6A6PFW9_9PEZI</name>
<dbReference type="InterPro" id="IPR020846">
    <property type="entry name" value="MFS_dom"/>
</dbReference>
<feature type="region of interest" description="Disordered" evidence="2">
    <location>
        <begin position="475"/>
        <end position="516"/>
    </location>
</feature>
<sequence>MDRRGRNLLTKLSSELGFRTLRNSSRDVHLLLLARFLRMAAYGSSTLILALFFQVLGHSDTQIGLFMTLTLAGDVLISLGLTFIADALGRRMVLFLGSILMTFSGCIFAMFANYTILLLAAIVGVISPSGNEIGPFRAVEESTLAQLSDADTRSDIFAWYVVIGTLGTATGSFGGGWLVQFLEGSWRPITAYKFIFWIYAVVGLLKASLCVLLSDKCEVQNAPSATAAPSSSAAGQRRNSNENSEAEEPFLPQNGSSTAPSSSPAKPTPPPKPSPLSVSRLSPNSRKTLAKLCALFFFDSLASGMVPYSLIALFMERKFRMPEGKLGTIMATAQFVSSMGSLLASAVAKRIGLVRAMVFTHLPSAIFLALVPLPPQLGWTIFLLVARASLGSMDQAPRSAFLSAVVLPEERTVTMGIVNTVKTMSQSSGPLITGSLAASARFWIAFVVAGSLKAFYDLGMLTMFVNLKLEGDKGARRAEVDEEEHEQFALEPLDDDDDEEGEEEGEEGEGKNEGRK</sequence>
<evidence type="ECO:0000256" key="3">
    <source>
        <dbReference type="SAM" id="Phobius"/>
    </source>
</evidence>